<evidence type="ECO:0000313" key="3">
    <source>
        <dbReference type="Proteomes" id="UP000178750"/>
    </source>
</evidence>
<organism evidence="2 3">
    <name type="scientific">Candidatus Woesebacteria bacterium RIFCSPHIGHO2_01_FULL_38_9b</name>
    <dbReference type="NCBI Taxonomy" id="1802493"/>
    <lineage>
        <taxon>Bacteria</taxon>
        <taxon>Candidatus Woeseibacteriota</taxon>
    </lineage>
</organism>
<proteinExistence type="predicted"/>
<dbReference type="EMBL" id="MGGF01000045">
    <property type="protein sequence ID" value="OGM21146.1"/>
    <property type="molecule type" value="Genomic_DNA"/>
</dbReference>
<dbReference type="Proteomes" id="UP000178750">
    <property type="component" value="Unassembled WGS sequence"/>
</dbReference>
<reference evidence="2 3" key="1">
    <citation type="journal article" date="2016" name="Nat. Commun.">
        <title>Thousands of microbial genomes shed light on interconnected biogeochemical processes in an aquifer system.</title>
        <authorList>
            <person name="Anantharaman K."/>
            <person name="Brown C.T."/>
            <person name="Hug L.A."/>
            <person name="Sharon I."/>
            <person name="Castelle C.J."/>
            <person name="Probst A.J."/>
            <person name="Thomas B.C."/>
            <person name="Singh A."/>
            <person name="Wilkins M.J."/>
            <person name="Karaoz U."/>
            <person name="Brodie E.L."/>
            <person name="Williams K.H."/>
            <person name="Hubbard S.S."/>
            <person name="Banfield J.F."/>
        </authorList>
    </citation>
    <scope>NUCLEOTIDE SEQUENCE [LARGE SCALE GENOMIC DNA]</scope>
</reference>
<evidence type="ECO:0000313" key="2">
    <source>
        <dbReference type="EMBL" id="OGM21146.1"/>
    </source>
</evidence>
<keyword evidence="1" id="KW-0175">Coiled coil</keyword>
<name>A0A1F7Y1J7_9BACT</name>
<dbReference type="AlphaFoldDB" id="A0A1F7Y1J7"/>
<protein>
    <recommendedName>
        <fullName evidence="4">Transcription elongation factor GreA/GreB C-terminal domain-containing protein</fullName>
    </recommendedName>
</protein>
<evidence type="ECO:0000256" key="1">
    <source>
        <dbReference type="SAM" id="Coils"/>
    </source>
</evidence>
<gene>
    <name evidence="2" type="ORF">A2863_01300</name>
</gene>
<comment type="caution">
    <text evidence="2">The sequence shown here is derived from an EMBL/GenBank/DDBJ whole genome shotgun (WGS) entry which is preliminary data.</text>
</comment>
<feature type="coiled-coil region" evidence="1">
    <location>
        <begin position="4"/>
        <end position="64"/>
    </location>
</feature>
<accession>A0A1F7Y1J7</accession>
<sequence>MNYLEKLKKVLSEDRRKLVQSIEQARFTRDNSPSAMESHSDTTKSQYEKLVYALEQKLKELDRMISHIPDKILTKSDVSLWQVVELDLGENKLTVMLVPEGFGGKKFDTVTTLAINTPLGSAIENKTIGKEFLFGDKKGKIIKILA</sequence>
<evidence type="ECO:0008006" key="4">
    <source>
        <dbReference type="Google" id="ProtNLM"/>
    </source>
</evidence>